<evidence type="ECO:0000313" key="4">
    <source>
        <dbReference type="Proteomes" id="UP000494172"/>
    </source>
</evidence>
<sequence>MKIAIISNCQGASLAACMREMSGTLEPQFFLLTTLSDGSVTVPWLFQEYDVVIAQRFIEQHMADMPRDRLVLFPDLAFVGHHPDMTYLQGKRIGSDVPEAIQGPMMHYNSSLVVHGYLRGLSADEIEARFTRETYRKLGYLNTWSHAEKALREEIAATGLNLQGAVDKWLRSGCFMHTYNHPTLSTVADVARAVLERLGVPVINQNPGRYAHDPLALLPIWPIYPEVAEATSYPESGDYAFKQVEPNGVIGLRAFIDGSIATYQQFDRDSIMPVNFYLAEFDRRLAEPAADAFANPYRNLPDHQFWKKGVATPAAIDVDPVVSGKFSVAQEQKVATAGSCFAQHIARTLSANGFNYFIPEQAPEGSTKEQAANRNFGVFSARYGNIYTARQLVQLLKRVSGEFVPQDQVWQRKDGRFVDPFRPQIEPEGFGSEAELVASRAEHFAAVRTMLEQMDVFVFTLGLTESWRAKSDGAVFPLAPGVAGGSMDADKYEFVNFSAADVIADMNEFIGMLSVINPACRVILTVSPVPLIATYEPKHALTATTYSKSVLRVAAEELSTAHAHVGYFPSFEVITGNYNRGAYFDDDLRTVTDAGVAHVMRLFMKHYAGGGTDQVAAAPVERPAAPAADEPAPLHRNVTGVVCDEEAIANFQV</sequence>
<evidence type="ECO:0000259" key="2">
    <source>
        <dbReference type="Pfam" id="PF18588"/>
    </source>
</evidence>
<dbReference type="RefSeq" id="WP_174993224.1">
    <property type="nucleotide sequence ID" value="NZ_CABVPX010000016.1"/>
</dbReference>
<protein>
    <recommendedName>
        <fullName evidence="5">Polysaccharide biosynthesis enzyme WcbI domain-containing protein</fullName>
    </recommendedName>
</protein>
<dbReference type="EMBL" id="CABVPX010000016">
    <property type="protein sequence ID" value="VWB84540.1"/>
    <property type="molecule type" value="Genomic_DNA"/>
</dbReference>
<dbReference type="AlphaFoldDB" id="A0A9Q9URU0"/>
<feature type="domain" description="Polysaccharide biosynthesis enzyme WcbI" evidence="2">
    <location>
        <begin position="3"/>
        <end position="201"/>
    </location>
</feature>
<evidence type="ECO:0008006" key="5">
    <source>
        <dbReference type="Google" id="ProtNLM"/>
    </source>
</evidence>
<name>A0A9Q9URU0_9BURK</name>
<accession>A0A9Q9URU0</accession>
<dbReference type="PROSITE" id="PS51257">
    <property type="entry name" value="PROKAR_LIPOPROTEIN"/>
    <property type="match status" value="1"/>
</dbReference>
<feature type="domain" description="GSCFA" evidence="1">
    <location>
        <begin position="333"/>
        <end position="603"/>
    </location>
</feature>
<comment type="caution">
    <text evidence="3">The sequence shown here is derived from an EMBL/GenBank/DDBJ whole genome shotgun (WGS) entry which is preliminary data.</text>
</comment>
<evidence type="ECO:0000313" key="3">
    <source>
        <dbReference type="EMBL" id="VWB84540.1"/>
    </source>
</evidence>
<proteinExistence type="predicted"/>
<evidence type="ECO:0000259" key="1">
    <source>
        <dbReference type="Pfam" id="PF08885"/>
    </source>
</evidence>
<dbReference type="InterPro" id="IPR041307">
    <property type="entry name" value="WcbI"/>
</dbReference>
<dbReference type="InterPro" id="IPR014982">
    <property type="entry name" value="GSCFA"/>
</dbReference>
<organism evidence="3 4">
    <name type="scientific">Burkholderia arboris</name>
    <dbReference type="NCBI Taxonomy" id="488730"/>
    <lineage>
        <taxon>Bacteria</taxon>
        <taxon>Pseudomonadati</taxon>
        <taxon>Pseudomonadota</taxon>
        <taxon>Betaproteobacteria</taxon>
        <taxon>Burkholderiales</taxon>
        <taxon>Burkholderiaceae</taxon>
        <taxon>Burkholderia</taxon>
        <taxon>Burkholderia cepacia complex</taxon>
    </lineage>
</organism>
<dbReference type="Pfam" id="PF18588">
    <property type="entry name" value="WcbI"/>
    <property type="match status" value="1"/>
</dbReference>
<reference evidence="3 4" key="1">
    <citation type="submission" date="2019-09" db="EMBL/GenBank/DDBJ databases">
        <authorList>
            <person name="Depoorter E."/>
        </authorList>
    </citation>
    <scope>NUCLEOTIDE SEQUENCE [LARGE SCALE GENOMIC DNA]</scope>
    <source>
        <strain evidence="3">LMG 24066</strain>
    </source>
</reference>
<dbReference type="Proteomes" id="UP000494172">
    <property type="component" value="Unassembled WGS sequence"/>
</dbReference>
<gene>
    <name evidence="3" type="ORF">BAR24066_03992</name>
</gene>
<dbReference type="Gene3D" id="3.40.50.12080">
    <property type="match status" value="1"/>
</dbReference>
<dbReference type="Pfam" id="PF08885">
    <property type="entry name" value="GSCFA"/>
    <property type="match status" value="1"/>
</dbReference>